<keyword evidence="2" id="KW-0479">Metal-binding</keyword>
<dbReference type="GO" id="GO:0010468">
    <property type="term" value="P:regulation of gene expression"/>
    <property type="evidence" value="ECO:0007669"/>
    <property type="project" value="TreeGrafter"/>
</dbReference>
<dbReference type="GO" id="GO:0010492">
    <property type="term" value="P:maintenance of shoot apical meristem identity"/>
    <property type="evidence" value="ECO:0007669"/>
    <property type="project" value="TreeGrafter"/>
</dbReference>
<dbReference type="GO" id="GO:0005634">
    <property type="term" value="C:nucleus"/>
    <property type="evidence" value="ECO:0007669"/>
    <property type="project" value="UniProtKB-SubCell"/>
</dbReference>
<dbReference type="CDD" id="cd15612">
    <property type="entry name" value="PHD_OBE1_like"/>
    <property type="match status" value="1"/>
</dbReference>
<dbReference type="GO" id="GO:0010078">
    <property type="term" value="P:maintenance of root meristem identity"/>
    <property type="evidence" value="ECO:0007669"/>
    <property type="project" value="TreeGrafter"/>
</dbReference>
<keyword evidence="12" id="KW-1185">Reference proteome</keyword>
<feature type="compositionally biased region" description="Basic and acidic residues" evidence="8">
    <location>
        <begin position="91"/>
        <end position="107"/>
    </location>
</feature>
<dbReference type="EMBL" id="CP136893">
    <property type="protein sequence ID" value="WOL03998.1"/>
    <property type="molecule type" value="Genomic_DNA"/>
</dbReference>
<feature type="coiled-coil region" evidence="7">
    <location>
        <begin position="1261"/>
        <end position="1357"/>
    </location>
</feature>
<dbReference type="Pfam" id="PF07227">
    <property type="entry name" value="PHD_Oberon"/>
    <property type="match status" value="1"/>
</dbReference>
<feature type="compositionally biased region" description="Basic and acidic residues" evidence="8">
    <location>
        <begin position="121"/>
        <end position="153"/>
    </location>
</feature>
<dbReference type="GO" id="GO:0008270">
    <property type="term" value="F:zinc ion binding"/>
    <property type="evidence" value="ECO:0007669"/>
    <property type="project" value="UniProtKB-KW"/>
</dbReference>
<evidence type="ECO:0000256" key="3">
    <source>
        <dbReference type="ARBA" id="ARBA00022771"/>
    </source>
</evidence>
<dbReference type="InterPro" id="IPR004082">
    <property type="entry name" value="OBERON"/>
</dbReference>
<dbReference type="PRINTS" id="PR01544">
    <property type="entry name" value="ARATH130DUF"/>
</dbReference>
<organism evidence="11 12">
    <name type="scientific">Canna indica</name>
    <name type="common">Indian-shot</name>
    <dbReference type="NCBI Taxonomy" id="4628"/>
    <lineage>
        <taxon>Eukaryota</taxon>
        <taxon>Viridiplantae</taxon>
        <taxon>Streptophyta</taxon>
        <taxon>Embryophyta</taxon>
        <taxon>Tracheophyta</taxon>
        <taxon>Spermatophyta</taxon>
        <taxon>Magnoliopsida</taxon>
        <taxon>Liliopsida</taxon>
        <taxon>Zingiberales</taxon>
        <taxon>Cannaceae</taxon>
        <taxon>Canna</taxon>
    </lineage>
</organism>
<evidence type="ECO:0000256" key="7">
    <source>
        <dbReference type="SAM" id="Coils"/>
    </source>
</evidence>
<dbReference type="Pfam" id="PF16312">
    <property type="entry name" value="Oberon_cc"/>
    <property type="match status" value="1"/>
</dbReference>
<feature type="compositionally biased region" description="Polar residues" evidence="8">
    <location>
        <begin position="852"/>
        <end position="862"/>
    </location>
</feature>
<feature type="compositionally biased region" description="Basic and acidic residues" evidence="8">
    <location>
        <begin position="438"/>
        <end position="447"/>
    </location>
</feature>
<evidence type="ECO:0000259" key="9">
    <source>
        <dbReference type="Pfam" id="PF07227"/>
    </source>
</evidence>
<protein>
    <submittedName>
        <fullName evidence="11">Protein OBERON 4-like</fullName>
    </submittedName>
</protein>
<accession>A0AAQ3KB82</accession>
<dbReference type="Proteomes" id="UP001327560">
    <property type="component" value="Chromosome 4"/>
</dbReference>
<dbReference type="InterPro" id="IPR047578">
    <property type="entry name" value="OBE1-like_PHD"/>
</dbReference>
<keyword evidence="5 7" id="KW-0175">Coiled coil</keyword>
<evidence type="ECO:0000313" key="11">
    <source>
        <dbReference type="EMBL" id="WOL03998.1"/>
    </source>
</evidence>
<dbReference type="GO" id="GO:0010071">
    <property type="term" value="P:root meristem specification"/>
    <property type="evidence" value="ECO:0007669"/>
    <property type="project" value="TreeGrafter"/>
</dbReference>
<dbReference type="InterPro" id="IPR032881">
    <property type="entry name" value="Oberon-like_PHD"/>
</dbReference>
<proteinExistence type="predicted"/>
<evidence type="ECO:0000256" key="6">
    <source>
        <dbReference type="ARBA" id="ARBA00023242"/>
    </source>
</evidence>
<keyword evidence="3" id="KW-0863">Zinc-finger</keyword>
<dbReference type="PANTHER" id="PTHR21736">
    <property type="entry name" value="VERNALIZATION-INSENSITIVE PROTEIN 3"/>
    <property type="match status" value="1"/>
</dbReference>
<feature type="compositionally biased region" description="Basic and acidic residues" evidence="8">
    <location>
        <begin position="472"/>
        <end position="485"/>
    </location>
</feature>
<keyword evidence="6" id="KW-0539">Nucleus</keyword>
<feature type="compositionally biased region" description="Acidic residues" evidence="8">
    <location>
        <begin position="232"/>
        <end position="246"/>
    </location>
</feature>
<evidence type="ECO:0000259" key="10">
    <source>
        <dbReference type="Pfam" id="PF16312"/>
    </source>
</evidence>
<feature type="region of interest" description="Disordered" evidence="8">
    <location>
        <begin position="91"/>
        <end position="298"/>
    </location>
</feature>
<feature type="compositionally biased region" description="Basic and acidic residues" evidence="8">
    <location>
        <begin position="20"/>
        <end position="37"/>
    </location>
</feature>
<feature type="region of interest" description="Disordered" evidence="8">
    <location>
        <begin position="472"/>
        <end position="525"/>
    </location>
</feature>
<reference evidence="11 12" key="1">
    <citation type="submission" date="2023-10" db="EMBL/GenBank/DDBJ databases">
        <title>Chromosome-scale genome assembly provides insights into flower coloration mechanisms of Canna indica.</title>
        <authorList>
            <person name="Li C."/>
        </authorList>
    </citation>
    <scope>NUCLEOTIDE SEQUENCE [LARGE SCALE GENOMIC DNA]</scope>
    <source>
        <tissue evidence="11">Flower</tissue>
    </source>
</reference>
<name>A0AAQ3KB82_9LILI</name>
<feature type="compositionally biased region" description="Basic and acidic residues" evidence="8">
    <location>
        <begin position="863"/>
        <end position="883"/>
    </location>
</feature>
<evidence type="ECO:0000313" key="12">
    <source>
        <dbReference type="Proteomes" id="UP001327560"/>
    </source>
</evidence>
<feature type="region of interest" description="Disordered" evidence="8">
    <location>
        <begin position="852"/>
        <end position="891"/>
    </location>
</feature>
<comment type="subcellular location">
    <subcellularLocation>
        <location evidence="1">Nucleus</location>
    </subcellularLocation>
</comment>
<feature type="domain" description="Oberon coiled-coil region" evidence="10">
    <location>
        <begin position="1233"/>
        <end position="1348"/>
    </location>
</feature>
<evidence type="ECO:0000256" key="4">
    <source>
        <dbReference type="ARBA" id="ARBA00022833"/>
    </source>
</evidence>
<evidence type="ECO:0000256" key="8">
    <source>
        <dbReference type="SAM" id="MobiDB-lite"/>
    </source>
</evidence>
<keyword evidence="4" id="KW-0862">Zinc</keyword>
<evidence type="ECO:0000256" key="1">
    <source>
        <dbReference type="ARBA" id="ARBA00004123"/>
    </source>
</evidence>
<gene>
    <name evidence="11" type="ORF">Cni_G12719</name>
</gene>
<evidence type="ECO:0000256" key="2">
    <source>
        <dbReference type="ARBA" id="ARBA00022723"/>
    </source>
</evidence>
<feature type="domain" description="Oberon-like PHD finger" evidence="9">
    <location>
        <begin position="1013"/>
        <end position="1135"/>
    </location>
</feature>
<feature type="compositionally biased region" description="Basic and acidic residues" evidence="8">
    <location>
        <begin position="394"/>
        <end position="425"/>
    </location>
</feature>
<dbReference type="PANTHER" id="PTHR21736:SF20">
    <property type="entry name" value="PROTEIN OBERON 4"/>
    <property type="match status" value="1"/>
</dbReference>
<feature type="region of interest" description="Disordered" evidence="8">
    <location>
        <begin position="388"/>
        <end position="459"/>
    </location>
</feature>
<feature type="region of interest" description="Disordered" evidence="8">
    <location>
        <begin position="1"/>
        <end position="64"/>
    </location>
</feature>
<evidence type="ECO:0000256" key="5">
    <source>
        <dbReference type="ARBA" id="ARBA00023054"/>
    </source>
</evidence>
<feature type="compositionally biased region" description="Basic and acidic residues" evidence="8">
    <location>
        <begin position="192"/>
        <end position="204"/>
    </location>
</feature>
<feature type="compositionally biased region" description="Basic and acidic residues" evidence="8">
    <location>
        <begin position="164"/>
        <end position="177"/>
    </location>
</feature>
<dbReference type="InterPro" id="IPR032535">
    <property type="entry name" value="Oberon_CC"/>
</dbReference>
<sequence length="1360" mass="153502">MKRPRSAPYGEDFGDDGDGDEKLSFKDWPRRSQDPDRSLSSSSHRRTSYSKVEGSRKVLSSYDRQLDDDWEPSRHLRRRYDHEPEAYDWRKGYDRYRDGRDGRDGGDRLMQVSSPRGSYGVDHRMHRSESFSGLRREFPKGFRSERDRSRREGSGSWSWWRSRSSKELSAEEVRKSPSIDSDTVGRRSHAASPDDHRGKVRSKDSSGMQARRAEAKTTKTHNLIRESGNSSEMEEGELEPEPEPEIAAEPSIGSKETAELESDNCKDRDPEFFSLPKGDLEKKGTFPGVKKSSFDDNVPVDVNEENCMDSDSQHTTPEGNYELKEIILDGNKLDVDGNSPNDMKAEKNLTEAILDSENMSNEVTDDRCDAVEDLHENDKSTEAIMDLGNTNNEVKNDHDDARIEHDESFKEEGKPKSADREKEVEGEFCGEKGNPIVKLDESGKEGEGEATIRNGDNEMEVKFCGEKSDAFKELEESRSEGKEVKNGNADNELEGEFSGKKHKVSEKNSSCSQFEGEKLKGNDLHQGVEVTEIPSDISPSQADILVENKVETQCNDAKVEVEQNYDMGNHRSLESEVEVQQEHEPCRDLEVVQEEKRDIDLETEPEGTIMSSDQDKEVACETKREAVTLALMRDTTKENYKDKGKGLAISFSPKVDSLEDDDAMKGPSGRGFELDFRLNTSQTEIVRSSGIVTWSVEHEKLKVEPLDLSLALPGGLSDNLLKHSKPKPEISSCARSIQSLPSSFRTNSDGLTTSISFASSQHLVHNPSCSLTQNSLDNYEHSVGSRPIFQPVDQVSTGAIWQAQTSNDSKRKGSIPHFQRVLLNGNSSQNSLHAMEGQRQSKSNDLIRQSSFSRQMSPTNSHGSRDTRSQQTKDKRLLTRERSSSSLCRTEQRDGEQLVLNGFGVTEKIVSKILAEPLHLSGRMLQEMTDHSVAYLRKTISEMLTNTDKSRQLHEYQEALKRRSDMTMDALMNCPRVLLEILVAIKTGSADFISRVNNLTSSDLVEIFLNLKCQNLSCRSLLPVEDCDCKICLEKPGFCSACTCLVCSKFDNALNTCSWVGCDLCLHWCHTDCGLRDSHIRNGCSASGEGTTEMQFHCVACGHPSEMFGFVKEVFKTCAKNWKAETLSKELQYVRRIFSTSNDVRGKRLYNLTDEMLLNLEKETNHCEVVSHILAFLSENVSYISSCPSVYMHKESSGNEAGQSSKKEWLPSFPSEKSSLLGNTGLVSSMDCDQMGRKAREIELQMGLEKKPVADELDSVIKFKLAEAKMYQERADDARREAENLKHIAMAKNSKIDEDYASRIEKIQVVEAEERRKRKLDELQVIERAHREYFSMKMRMESDIKDLLLKMETTRRNLNT</sequence>